<accession>A0ABW7Y8A4</accession>
<keyword evidence="3" id="KW-1185">Reference proteome</keyword>
<comment type="caution">
    <text evidence="2">The sequence shown here is derived from an EMBL/GenBank/DDBJ whole genome shotgun (WGS) entry which is preliminary data.</text>
</comment>
<keyword evidence="1" id="KW-0732">Signal</keyword>
<name>A0ABW7Y8A4_STRCE</name>
<evidence type="ECO:0000313" key="2">
    <source>
        <dbReference type="EMBL" id="MFI5678178.1"/>
    </source>
</evidence>
<feature type="chain" id="PRO_5046323988" evidence="1">
    <location>
        <begin position="17"/>
        <end position="103"/>
    </location>
</feature>
<reference evidence="2 3" key="1">
    <citation type="submission" date="2024-10" db="EMBL/GenBank/DDBJ databases">
        <title>The Natural Products Discovery Center: Release of the First 8490 Sequenced Strains for Exploring Actinobacteria Biosynthetic Diversity.</title>
        <authorList>
            <person name="Kalkreuter E."/>
            <person name="Kautsar S.A."/>
            <person name="Yang D."/>
            <person name="Bader C.D."/>
            <person name="Teijaro C.N."/>
            <person name="Fluegel L."/>
            <person name="Davis C.M."/>
            <person name="Simpson J.R."/>
            <person name="Lauterbach L."/>
            <person name="Steele A.D."/>
            <person name="Gui C."/>
            <person name="Meng S."/>
            <person name="Li G."/>
            <person name="Viehrig K."/>
            <person name="Ye F."/>
            <person name="Su P."/>
            <person name="Kiefer A.F."/>
            <person name="Nichols A."/>
            <person name="Cepeda A.J."/>
            <person name="Yan W."/>
            <person name="Fan B."/>
            <person name="Jiang Y."/>
            <person name="Adhikari A."/>
            <person name="Zheng C.-J."/>
            <person name="Schuster L."/>
            <person name="Cowan T.M."/>
            <person name="Smanski M.J."/>
            <person name="Chevrette M.G."/>
            <person name="De Carvalho L.P.S."/>
            <person name="Shen B."/>
        </authorList>
    </citation>
    <scope>NUCLEOTIDE SEQUENCE [LARGE SCALE GENOMIC DNA]</scope>
    <source>
        <strain evidence="2 3">NPDC051599</strain>
    </source>
</reference>
<proteinExistence type="predicted"/>
<sequence>MLLASAPFLVAAPAQAASQGDFPCAVGLQKVDSGLTSAVTLSVQCSETQTVAVRITADGTELLSLQEAVQVNVRQTVTVTMPSLPKVCATLQANDRTTTICTP</sequence>
<feature type="signal peptide" evidence="1">
    <location>
        <begin position="1"/>
        <end position="16"/>
    </location>
</feature>
<organism evidence="2 3">
    <name type="scientific">Streptomyces cellulosae</name>
    <dbReference type="NCBI Taxonomy" id="1968"/>
    <lineage>
        <taxon>Bacteria</taxon>
        <taxon>Bacillati</taxon>
        <taxon>Actinomycetota</taxon>
        <taxon>Actinomycetes</taxon>
        <taxon>Kitasatosporales</taxon>
        <taxon>Streptomycetaceae</taxon>
        <taxon>Streptomyces</taxon>
    </lineage>
</organism>
<protein>
    <submittedName>
        <fullName evidence="2">Uncharacterized protein</fullName>
    </submittedName>
</protein>
<dbReference type="Proteomes" id="UP001612415">
    <property type="component" value="Unassembled WGS sequence"/>
</dbReference>
<dbReference type="EMBL" id="JBITDC010000010">
    <property type="protein sequence ID" value="MFI5678178.1"/>
    <property type="molecule type" value="Genomic_DNA"/>
</dbReference>
<evidence type="ECO:0000313" key="3">
    <source>
        <dbReference type="Proteomes" id="UP001612415"/>
    </source>
</evidence>
<gene>
    <name evidence="2" type="ORF">ACIA8P_26510</name>
</gene>
<evidence type="ECO:0000256" key="1">
    <source>
        <dbReference type="SAM" id="SignalP"/>
    </source>
</evidence>
<dbReference type="RefSeq" id="WP_398658739.1">
    <property type="nucleotide sequence ID" value="NZ_JBITDC010000010.1"/>
</dbReference>